<evidence type="ECO:0000313" key="3">
    <source>
        <dbReference type="EMBL" id="KAF2820996.1"/>
    </source>
</evidence>
<evidence type="ECO:0000256" key="1">
    <source>
        <dbReference type="SAM" id="Coils"/>
    </source>
</evidence>
<proteinExistence type="predicted"/>
<dbReference type="AlphaFoldDB" id="A0A6A6ZJ27"/>
<protein>
    <submittedName>
        <fullName evidence="3">Uncharacterized protein</fullName>
    </submittedName>
</protein>
<keyword evidence="1" id="KW-0175">Coiled coil</keyword>
<dbReference type="EMBL" id="MU006238">
    <property type="protein sequence ID" value="KAF2820996.1"/>
    <property type="molecule type" value="Genomic_DNA"/>
</dbReference>
<reference evidence="3" key="1">
    <citation type="journal article" date="2020" name="Stud. Mycol.">
        <title>101 Dothideomycetes genomes: a test case for predicting lifestyles and emergence of pathogens.</title>
        <authorList>
            <person name="Haridas S."/>
            <person name="Albert R."/>
            <person name="Binder M."/>
            <person name="Bloem J."/>
            <person name="Labutti K."/>
            <person name="Salamov A."/>
            <person name="Andreopoulos B."/>
            <person name="Baker S."/>
            <person name="Barry K."/>
            <person name="Bills G."/>
            <person name="Bluhm B."/>
            <person name="Cannon C."/>
            <person name="Castanera R."/>
            <person name="Culley D."/>
            <person name="Daum C."/>
            <person name="Ezra D."/>
            <person name="Gonzalez J."/>
            <person name="Henrissat B."/>
            <person name="Kuo A."/>
            <person name="Liang C."/>
            <person name="Lipzen A."/>
            <person name="Lutzoni F."/>
            <person name="Magnuson J."/>
            <person name="Mondo S."/>
            <person name="Nolan M."/>
            <person name="Ohm R."/>
            <person name="Pangilinan J."/>
            <person name="Park H.-J."/>
            <person name="Ramirez L."/>
            <person name="Alfaro M."/>
            <person name="Sun H."/>
            <person name="Tritt A."/>
            <person name="Yoshinaga Y."/>
            <person name="Zwiers L.-H."/>
            <person name="Turgeon B."/>
            <person name="Goodwin S."/>
            <person name="Spatafora J."/>
            <person name="Crous P."/>
            <person name="Grigoriev I."/>
        </authorList>
    </citation>
    <scope>NUCLEOTIDE SEQUENCE</scope>
    <source>
        <strain evidence="3">CBS 113818</strain>
    </source>
</reference>
<organism evidence="3 4">
    <name type="scientific">Ophiobolus disseminans</name>
    <dbReference type="NCBI Taxonomy" id="1469910"/>
    <lineage>
        <taxon>Eukaryota</taxon>
        <taxon>Fungi</taxon>
        <taxon>Dikarya</taxon>
        <taxon>Ascomycota</taxon>
        <taxon>Pezizomycotina</taxon>
        <taxon>Dothideomycetes</taxon>
        <taxon>Pleosporomycetidae</taxon>
        <taxon>Pleosporales</taxon>
        <taxon>Pleosporineae</taxon>
        <taxon>Phaeosphaeriaceae</taxon>
        <taxon>Ophiobolus</taxon>
    </lineage>
</organism>
<gene>
    <name evidence="3" type="ORF">CC86DRAFT_411314</name>
</gene>
<sequence length="180" mass="20696">MASTPPPHAIQVLPYRAAALGSERSQLQRCITVMNRFGQREASNALTTLRSEYDRMSNEVQRLQYLNDNMRNQSQMKDGEIQRLMRRNSEDFERAHKEIVGRANREIERLWGIVDGLERKDERLVLENERLRLEGERLVEENVKLTREKDVLVRQMSMGQGDSGGHENEVADASDGSLAT</sequence>
<evidence type="ECO:0000313" key="4">
    <source>
        <dbReference type="Proteomes" id="UP000799424"/>
    </source>
</evidence>
<feature type="coiled-coil region" evidence="1">
    <location>
        <begin position="39"/>
        <end position="73"/>
    </location>
</feature>
<keyword evidence="4" id="KW-1185">Reference proteome</keyword>
<dbReference type="Proteomes" id="UP000799424">
    <property type="component" value="Unassembled WGS sequence"/>
</dbReference>
<feature type="coiled-coil region" evidence="1">
    <location>
        <begin position="114"/>
        <end position="148"/>
    </location>
</feature>
<accession>A0A6A6ZJ27</accession>
<name>A0A6A6ZJ27_9PLEO</name>
<evidence type="ECO:0000256" key="2">
    <source>
        <dbReference type="SAM" id="MobiDB-lite"/>
    </source>
</evidence>
<feature type="region of interest" description="Disordered" evidence="2">
    <location>
        <begin position="157"/>
        <end position="180"/>
    </location>
</feature>